<keyword evidence="1" id="KW-0732">Signal</keyword>
<evidence type="ECO:0000313" key="2">
    <source>
        <dbReference type="EMBL" id="PSC76265.1"/>
    </source>
</evidence>
<dbReference type="GO" id="GO:0016740">
    <property type="term" value="F:transferase activity"/>
    <property type="evidence" value="ECO:0007669"/>
    <property type="project" value="UniProtKB-KW"/>
</dbReference>
<dbReference type="EMBL" id="LHPF02000001">
    <property type="protein sequence ID" value="PSC76265.1"/>
    <property type="molecule type" value="Genomic_DNA"/>
</dbReference>
<dbReference type="AlphaFoldDB" id="A0A2P6VQC4"/>
<feature type="signal peptide" evidence="1">
    <location>
        <begin position="1"/>
        <end position="20"/>
    </location>
</feature>
<organism evidence="2 3">
    <name type="scientific">Micractinium conductrix</name>
    <dbReference type="NCBI Taxonomy" id="554055"/>
    <lineage>
        <taxon>Eukaryota</taxon>
        <taxon>Viridiplantae</taxon>
        <taxon>Chlorophyta</taxon>
        <taxon>core chlorophytes</taxon>
        <taxon>Trebouxiophyceae</taxon>
        <taxon>Chlorellales</taxon>
        <taxon>Chlorellaceae</taxon>
        <taxon>Chlorella clade</taxon>
        <taxon>Micractinium</taxon>
    </lineage>
</organism>
<dbReference type="Proteomes" id="UP000239649">
    <property type="component" value="Unassembled WGS sequence"/>
</dbReference>
<keyword evidence="3" id="KW-1185">Reference proteome</keyword>
<accession>A0A2P6VQC4</accession>
<protein>
    <submittedName>
        <fullName evidence="2">GCN5 family acetyltransferase</fullName>
    </submittedName>
</protein>
<dbReference type="OrthoDB" id="10664199at2759"/>
<reference evidence="2 3" key="1">
    <citation type="journal article" date="2018" name="Plant J.">
        <title>Genome sequences of Chlorella sorokiniana UTEX 1602 and Micractinium conductrix SAG 241.80: implications to maltose excretion by a green alga.</title>
        <authorList>
            <person name="Arriola M.B."/>
            <person name="Velmurugan N."/>
            <person name="Zhang Y."/>
            <person name="Plunkett M.H."/>
            <person name="Hondzo H."/>
            <person name="Barney B.M."/>
        </authorList>
    </citation>
    <scope>NUCLEOTIDE SEQUENCE [LARGE SCALE GENOMIC DNA]</scope>
    <source>
        <strain evidence="2 3">SAG 241.80</strain>
    </source>
</reference>
<proteinExistence type="predicted"/>
<gene>
    <name evidence="2" type="primary">g503</name>
    <name evidence="2" type="ORF">C2E20_0503</name>
</gene>
<evidence type="ECO:0000313" key="3">
    <source>
        <dbReference type="Proteomes" id="UP000239649"/>
    </source>
</evidence>
<feature type="chain" id="PRO_5015129372" evidence="1">
    <location>
        <begin position="21"/>
        <end position="273"/>
    </location>
</feature>
<name>A0A2P6VQC4_9CHLO</name>
<evidence type="ECO:0000256" key="1">
    <source>
        <dbReference type="SAM" id="SignalP"/>
    </source>
</evidence>
<sequence length="273" mass="27797">MPPPAVGLLLLLSLAHLALSETSCSFPGFQSADFAARLAAVNSTGRPDGAAGRLSLTCGAEQLSTELTLGWAFDSQANVNWLWLGLQAPLQGDGWAALAFPQQTPQLAGATALVMRLDAAAASTGGVAYTEWQVPDGSWAGPLAPSAAYNWSVVAGGTAPGSGSGVAPHFGVVEVSQLQVPSFGTHWPIRFVPLLFAYGNSSSSSDAGGAPSGGLSLGQPLIAGSFNLSLSDNSAQDVVFWNVTSTASPAYTIWLGHVPLVLAALLVWAAAPV</sequence>
<comment type="caution">
    <text evidence="2">The sequence shown here is derived from an EMBL/GenBank/DDBJ whole genome shotgun (WGS) entry which is preliminary data.</text>
</comment>